<dbReference type="AlphaFoldDB" id="X1BGI7"/>
<gene>
    <name evidence="1" type="ORF">S01H4_23755</name>
</gene>
<organism evidence="1">
    <name type="scientific">marine sediment metagenome</name>
    <dbReference type="NCBI Taxonomy" id="412755"/>
    <lineage>
        <taxon>unclassified sequences</taxon>
        <taxon>metagenomes</taxon>
        <taxon>ecological metagenomes</taxon>
    </lineage>
</organism>
<reference evidence="1" key="1">
    <citation type="journal article" date="2014" name="Front. Microbiol.">
        <title>High frequency of phylogenetically diverse reductive dehalogenase-homologous genes in deep subseafloor sedimentary metagenomes.</title>
        <authorList>
            <person name="Kawai M."/>
            <person name="Futagami T."/>
            <person name="Toyoda A."/>
            <person name="Takaki Y."/>
            <person name="Nishi S."/>
            <person name="Hori S."/>
            <person name="Arai W."/>
            <person name="Tsubouchi T."/>
            <person name="Morono Y."/>
            <person name="Uchiyama I."/>
            <person name="Ito T."/>
            <person name="Fujiyama A."/>
            <person name="Inagaki F."/>
            <person name="Takami H."/>
        </authorList>
    </citation>
    <scope>NUCLEOTIDE SEQUENCE</scope>
    <source>
        <strain evidence="1">Expedition CK06-06</strain>
    </source>
</reference>
<evidence type="ECO:0000313" key="1">
    <source>
        <dbReference type="EMBL" id="GAG80317.1"/>
    </source>
</evidence>
<accession>X1BGI7</accession>
<comment type="caution">
    <text evidence="1">The sequence shown here is derived from an EMBL/GenBank/DDBJ whole genome shotgun (WGS) entry which is preliminary data.</text>
</comment>
<name>X1BGI7_9ZZZZ</name>
<proteinExistence type="predicted"/>
<sequence length="49" mass="5426">LLKHLTIDRNSQPINSGTSNLVLSNNGQALTLVYVDSTRGWAYKTNYTS</sequence>
<dbReference type="EMBL" id="BART01011065">
    <property type="protein sequence ID" value="GAG80317.1"/>
    <property type="molecule type" value="Genomic_DNA"/>
</dbReference>
<protein>
    <submittedName>
        <fullName evidence="1">Uncharacterized protein</fullName>
    </submittedName>
</protein>
<feature type="non-terminal residue" evidence="1">
    <location>
        <position position="1"/>
    </location>
</feature>